<evidence type="ECO:0000259" key="1">
    <source>
        <dbReference type="Pfam" id="PF05774"/>
    </source>
</evidence>
<organism evidence="2">
    <name type="scientific">Phascolarctid gammaherpesvirus 1</name>
    <dbReference type="NCBI Taxonomy" id="2249313"/>
    <lineage>
        <taxon>Viruses</taxon>
        <taxon>Duplodnaviria</taxon>
        <taxon>Heunggongvirae</taxon>
        <taxon>Peploviricota</taxon>
        <taxon>Herviviricetes</taxon>
        <taxon>Herpesvirales</taxon>
        <taxon>Orthoherpesviridae</taxon>
        <taxon>Gammaherpesvirinae</taxon>
        <taxon>Manticavirus</taxon>
        <taxon>Manticavirus phascolarctidgamma1</taxon>
    </lineage>
</organism>
<dbReference type="GeneID" id="65102766"/>
<dbReference type="EMBL" id="MG452722">
    <property type="protein sequence ID" value="AZB49211.1"/>
    <property type="molecule type" value="Genomic_DNA"/>
</dbReference>
<evidence type="ECO:0000313" key="2">
    <source>
        <dbReference type="EMBL" id="AZB49211.1"/>
    </source>
</evidence>
<dbReference type="GO" id="GO:0019079">
    <property type="term" value="P:viral genome replication"/>
    <property type="evidence" value="ECO:0007669"/>
    <property type="project" value="InterPro"/>
</dbReference>
<name>A0A3S5HA17_9GAMA</name>
<dbReference type="InterPro" id="IPR008650">
    <property type="entry name" value="Helicase-primas_cplx_Herpesvir"/>
</dbReference>
<dbReference type="Pfam" id="PF03324">
    <property type="entry name" value="Herpes_HEPA"/>
    <property type="match status" value="1"/>
</dbReference>
<dbReference type="Pfam" id="PF05774">
    <property type="entry name" value="Herpes_heli_pri"/>
    <property type="match status" value="1"/>
</dbReference>
<keyword evidence="3" id="KW-1185">Reference proteome</keyword>
<evidence type="ECO:0000313" key="3">
    <source>
        <dbReference type="Proteomes" id="UP000677407"/>
    </source>
</evidence>
<sequence length="630" mass="72841">MEEKSEKVVTITAIHFYSWIKVCQSNYAIYHILYRESEHRRFCFYLYEIPVSLSPPPPGQSVDPTAWIRDQPLLIWELRLTLSNPLLLDLSKHNYPTYRITIQGHVLLRATRCIKTEPYTPIPGYLYCDTKIEAIKPPHSSPLSKNWHSQLSPTVNITELSVCLKTREGVFLHTTCPEEPPKSRQRQETLPISDIFRTEDVRVHCPTDTENTYTLRAILPKMDILWINEASIYNGGPVIFFNSLFDKLYGGFKGIRPLRSYIFPMGIQEGSPFNAHYPGFPFIRMEYGHPNNQIPVPLHGYEILIPYLYQVSESLPLQRSLLHGSWNPRLERECLTKCSFIDFVNEDLAINDTMDNKLTTVHLKDINILIQIDILEALVPHRLSSVLPYILHMCSSDEKAIFWKNYYSLVEAISYELHQSRCLPILIKETTIIFYMPLTDTDARPPELIVPHLDTRLKSLDSNIQLRLYTQTEAKLTFYDSILIHTLNSNHISLIPKSWLEAIQIGASTMHCGAECEAQDALTTILPQLISKRRDPEFWFLPTPLQVTAYPAPRIPIDCLNCKNTYLWTQSGTVFWSKEWPLPGDMDYGKYLIEILGTLKRLETTYTGTWRMSETEKRTIKSICSILNLL</sequence>
<dbReference type="Proteomes" id="UP000677407">
    <property type="component" value="Segment"/>
</dbReference>
<dbReference type="KEGG" id="vg:65102766"/>
<feature type="domain" description="Herpesvirus helicase-primase complex component" evidence="1">
    <location>
        <begin position="499"/>
        <end position="606"/>
    </location>
</feature>
<reference evidence="2" key="1">
    <citation type="submission" date="2017-11" db="EMBL/GenBank/DDBJ databases">
        <title>The distinct marsupial branch of gammaherpesviruses includes novel host-derived genes seldom found in other viruses.</title>
        <authorList>
            <person name="Vaz P.K."/>
        </authorList>
    </citation>
    <scope>NUCLEOTIDE SEQUENCE</scope>
    <source>
        <strain evidence="2">36M/11</strain>
    </source>
</reference>
<proteinExistence type="predicted"/>
<accession>A0A3S5HA17</accession>
<dbReference type="InterPro" id="IPR004996">
    <property type="entry name" value="HSV_HEPA"/>
</dbReference>
<dbReference type="RefSeq" id="YP_010087481.1">
    <property type="nucleotide sequence ID" value="NC_055555.1"/>
</dbReference>
<gene>
    <name evidence="2" type="primary">ORF40</name>
</gene>
<protein>
    <submittedName>
        <fullName evidence="2">BBLF2/BBLF3 linker</fullName>
    </submittedName>
</protein>